<keyword evidence="2" id="KW-1185">Reference proteome</keyword>
<dbReference type="EMBL" id="CAJVQC010124441">
    <property type="protein sequence ID" value="CAG8839679.1"/>
    <property type="molecule type" value="Genomic_DNA"/>
</dbReference>
<comment type="caution">
    <text evidence="1">The sequence shown here is derived from an EMBL/GenBank/DDBJ whole genome shotgun (WGS) entry which is preliminary data.</text>
</comment>
<name>A0ACA9SH44_9GLOM</name>
<evidence type="ECO:0000313" key="1">
    <source>
        <dbReference type="EMBL" id="CAG8839679.1"/>
    </source>
</evidence>
<gene>
    <name evidence="1" type="ORF">RPERSI_LOCUS31145</name>
</gene>
<evidence type="ECO:0000313" key="2">
    <source>
        <dbReference type="Proteomes" id="UP000789920"/>
    </source>
</evidence>
<organism evidence="1 2">
    <name type="scientific">Racocetra persica</name>
    <dbReference type="NCBI Taxonomy" id="160502"/>
    <lineage>
        <taxon>Eukaryota</taxon>
        <taxon>Fungi</taxon>
        <taxon>Fungi incertae sedis</taxon>
        <taxon>Mucoromycota</taxon>
        <taxon>Glomeromycotina</taxon>
        <taxon>Glomeromycetes</taxon>
        <taxon>Diversisporales</taxon>
        <taxon>Gigasporaceae</taxon>
        <taxon>Racocetra</taxon>
    </lineage>
</organism>
<feature type="non-terminal residue" evidence="1">
    <location>
        <position position="1"/>
    </location>
</feature>
<sequence>QKANQNLVQRNTNHQPRLIDTAMYRLPVDYEIEVTRAERQSIASKNRKAQQQKDQEEINRTL</sequence>
<proteinExistence type="predicted"/>
<protein>
    <submittedName>
        <fullName evidence="1">30826_t:CDS:1</fullName>
    </submittedName>
</protein>
<dbReference type="Proteomes" id="UP000789920">
    <property type="component" value="Unassembled WGS sequence"/>
</dbReference>
<accession>A0ACA9SH44</accession>
<reference evidence="1" key="1">
    <citation type="submission" date="2021-06" db="EMBL/GenBank/DDBJ databases">
        <authorList>
            <person name="Kallberg Y."/>
            <person name="Tangrot J."/>
            <person name="Rosling A."/>
        </authorList>
    </citation>
    <scope>NUCLEOTIDE SEQUENCE</scope>
    <source>
        <strain evidence="1">MA461A</strain>
    </source>
</reference>